<dbReference type="Proteomes" id="UP001284901">
    <property type="component" value="Unassembled WGS sequence"/>
</dbReference>
<dbReference type="Proteomes" id="UP001288320">
    <property type="component" value="Unassembled WGS sequence"/>
</dbReference>
<keyword evidence="1" id="KW-0472">Membrane</keyword>
<evidence type="ECO:0000313" key="4">
    <source>
        <dbReference type="Proteomes" id="UP001284901"/>
    </source>
</evidence>
<keyword evidence="1" id="KW-0812">Transmembrane</keyword>
<dbReference type="AlphaFoldDB" id="A0AAW9H9Y3"/>
<protein>
    <submittedName>
        <fullName evidence="2">Phage holin family protein</fullName>
    </submittedName>
</protein>
<dbReference type="EMBL" id="JAWNFY010000002">
    <property type="protein sequence ID" value="MDY5145620.1"/>
    <property type="molecule type" value="Genomic_DNA"/>
</dbReference>
<comment type="caution">
    <text evidence="2">The sequence shown here is derived from an EMBL/GenBank/DDBJ whole genome shotgun (WGS) entry which is preliminary data.</text>
</comment>
<dbReference type="GeneID" id="92813938"/>
<dbReference type="RefSeq" id="WP_026428556.1">
    <property type="nucleotide sequence ID" value="NZ_CAUPFC010000001.1"/>
</dbReference>
<feature type="transmembrane region" description="Helical" evidence="1">
    <location>
        <begin position="101"/>
        <end position="123"/>
    </location>
</feature>
<dbReference type="InterPro" id="IPR007165">
    <property type="entry name" value="Phage_holin_4_2"/>
</dbReference>
<evidence type="ECO:0000313" key="5">
    <source>
        <dbReference type="Proteomes" id="UP001288320"/>
    </source>
</evidence>
<dbReference type="EMBL" id="JAWNFV010000001">
    <property type="protein sequence ID" value="MDY5139788.1"/>
    <property type="molecule type" value="Genomic_DNA"/>
</dbReference>
<feature type="transmembrane region" description="Helical" evidence="1">
    <location>
        <begin position="38"/>
        <end position="59"/>
    </location>
</feature>
<name>A0AAW9H9Y3_9ACTO</name>
<organism evidence="2 5">
    <name type="scientific">Actinotignum timonense</name>
    <dbReference type="NCBI Taxonomy" id="1870995"/>
    <lineage>
        <taxon>Bacteria</taxon>
        <taxon>Bacillati</taxon>
        <taxon>Actinomycetota</taxon>
        <taxon>Actinomycetes</taxon>
        <taxon>Actinomycetales</taxon>
        <taxon>Actinomycetaceae</taxon>
        <taxon>Actinotignum</taxon>
    </lineage>
</organism>
<accession>A0AAW9H9Y3</accession>
<evidence type="ECO:0000313" key="3">
    <source>
        <dbReference type="EMBL" id="MDY5145620.1"/>
    </source>
</evidence>
<evidence type="ECO:0000313" key="2">
    <source>
        <dbReference type="EMBL" id="MDY5139788.1"/>
    </source>
</evidence>
<sequence>MSTFALRVAINAVALWVATLLIPGLAMVGEAPDTLRLIGWFVVAGLILAILNAVIRPILKFLSFPLYILTLGLFSLVINAAMISLTAWASQGLAVHLVVGSFWAALFGGIVVSLVNMVLSGFVDRS</sequence>
<evidence type="ECO:0000256" key="1">
    <source>
        <dbReference type="SAM" id="Phobius"/>
    </source>
</evidence>
<keyword evidence="1" id="KW-1133">Transmembrane helix</keyword>
<dbReference type="PANTHER" id="PTHR37309:SF1">
    <property type="entry name" value="SLR0284 PROTEIN"/>
    <property type="match status" value="1"/>
</dbReference>
<dbReference type="Pfam" id="PF04020">
    <property type="entry name" value="Phage_holin_4_2"/>
    <property type="match status" value="1"/>
</dbReference>
<keyword evidence="4" id="KW-1185">Reference proteome</keyword>
<gene>
    <name evidence="2" type="ORF">R6G74_00445</name>
    <name evidence="3" type="ORF">R6P33_01105</name>
</gene>
<dbReference type="PANTHER" id="PTHR37309">
    <property type="entry name" value="SLR0284 PROTEIN"/>
    <property type="match status" value="1"/>
</dbReference>
<reference evidence="2 4" key="1">
    <citation type="submission" date="2023-10" db="EMBL/GenBank/DDBJ databases">
        <title>Whole Genome based description of the genera Actinobaculum and Actinotignum reveals a complex phylogenetic relationship within the species included in the genus Actinotignum.</title>
        <authorList>
            <person name="Jensen C.S."/>
            <person name="Dargis R."/>
            <person name="Kemp M."/>
            <person name="Christensen J.J."/>
        </authorList>
    </citation>
    <scope>NUCLEOTIDE SEQUENCE</scope>
    <source>
        <strain evidence="3 4">SLA_B089</strain>
        <strain evidence="2">SLA_B245</strain>
    </source>
</reference>
<proteinExistence type="predicted"/>
<feature type="transmembrane region" description="Helical" evidence="1">
    <location>
        <begin position="66"/>
        <end position="89"/>
    </location>
</feature>